<keyword evidence="12 25" id="KW-0548">Nucleotidyltransferase</keyword>
<feature type="transmembrane region" description="Helical" evidence="24">
    <location>
        <begin position="171"/>
        <end position="189"/>
    </location>
</feature>
<evidence type="ECO:0000256" key="9">
    <source>
        <dbReference type="ARBA" id="ARBA00022516"/>
    </source>
</evidence>
<evidence type="ECO:0000256" key="20">
    <source>
        <dbReference type="ARBA" id="ARBA00032253"/>
    </source>
</evidence>
<evidence type="ECO:0000256" key="5">
    <source>
        <dbReference type="ARBA" id="ARBA00010185"/>
    </source>
</evidence>
<dbReference type="PANTHER" id="PTHR46382">
    <property type="entry name" value="PHOSPHATIDATE CYTIDYLYLTRANSFERASE"/>
    <property type="match status" value="1"/>
</dbReference>
<dbReference type="Pfam" id="PF01148">
    <property type="entry name" value="CTP_transf_1"/>
    <property type="match status" value="1"/>
</dbReference>
<organism evidence="25 26">
    <name type="scientific">Solirubrobacter phytolaccae</name>
    <dbReference type="NCBI Taxonomy" id="1404360"/>
    <lineage>
        <taxon>Bacteria</taxon>
        <taxon>Bacillati</taxon>
        <taxon>Actinomycetota</taxon>
        <taxon>Thermoleophilia</taxon>
        <taxon>Solirubrobacterales</taxon>
        <taxon>Solirubrobacteraceae</taxon>
        <taxon>Solirubrobacter</taxon>
    </lineage>
</organism>
<dbReference type="RefSeq" id="WP_270025085.1">
    <property type="nucleotide sequence ID" value="NZ_JAPDDP010000015.1"/>
</dbReference>
<dbReference type="Proteomes" id="UP001147653">
    <property type="component" value="Unassembled WGS sequence"/>
</dbReference>
<keyword evidence="14" id="KW-0443">Lipid metabolism</keyword>
<keyword evidence="16" id="KW-0594">Phospholipid biosynthesis</keyword>
<name>A0A9X3N6T2_9ACTN</name>
<evidence type="ECO:0000256" key="22">
    <source>
        <dbReference type="ARBA" id="ARBA00032743"/>
    </source>
</evidence>
<dbReference type="EMBL" id="JAPDDP010000015">
    <property type="protein sequence ID" value="MDA0180773.1"/>
    <property type="molecule type" value="Genomic_DNA"/>
</dbReference>
<keyword evidence="26" id="KW-1185">Reference proteome</keyword>
<evidence type="ECO:0000256" key="18">
    <source>
        <dbReference type="ARBA" id="ARBA00029893"/>
    </source>
</evidence>
<evidence type="ECO:0000256" key="24">
    <source>
        <dbReference type="SAM" id="Phobius"/>
    </source>
</evidence>
<evidence type="ECO:0000256" key="4">
    <source>
        <dbReference type="ARBA" id="ARBA00005189"/>
    </source>
</evidence>
<sequence>MGDVINRVLVAIPAIAFAVLIIWQGGWVFAAGIGLLAVICVHELSVMLERARPVRLAAMLGVLGMVVAGTAGDERQVLLALAATVPVTFALAVAMPQRERVTASMSATLLIIVWIGLGVAHAAMLRGLDHGGALVVMILLGTFVGDTFAYFGGRAFGRHKLAPTISPNKTIEGLAFGVVIGTLIVWYWSQTYSDDGWISGLDGLLLGLTAVIAAPIGDLFESLVKRDMGTKDTGTLFGAHGGALDRVDAALFALVAGYYVWLLLA</sequence>
<dbReference type="GO" id="GO:0004605">
    <property type="term" value="F:phosphatidate cytidylyltransferase activity"/>
    <property type="evidence" value="ECO:0007669"/>
    <property type="project" value="UniProtKB-EC"/>
</dbReference>
<evidence type="ECO:0000256" key="3">
    <source>
        <dbReference type="ARBA" id="ARBA00005119"/>
    </source>
</evidence>
<accession>A0A9X3N6T2</accession>
<comment type="pathway">
    <text evidence="4">Lipid metabolism.</text>
</comment>
<keyword evidence="13 24" id="KW-1133">Transmembrane helix</keyword>
<dbReference type="GO" id="GO:0005886">
    <property type="term" value="C:plasma membrane"/>
    <property type="evidence" value="ECO:0007669"/>
    <property type="project" value="UniProtKB-SubCell"/>
</dbReference>
<evidence type="ECO:0000256" key="1">
    <source>
        <dbReference type="ARBA" id="ARBA00001698"/>
    </source>
</evidence>
<evidence type="ECO:0000256" key="7">
    <source>
        <dbReference type="ARBA" id="ARBA00019373"/>
    </source>
</evidence>
<evidence type="ECO:0000256" key="16">
    <source>
        <dbReference type="ARBA" id="ARBA00023209"/>
    </source>
</evidence>
<keyword evidence="11 24" id="KW-0812">Transmembrane</keyword>
<evidence type="ECO:0000256" key="14">
    <source>
        <dbReference type="ARBA" id="ARBA00023098"/>
    </source>
</evidence>
<proteinExistence type="inferred from homology"/>
<gene>
    <name evidence="25" type="ORF">OJ997_10755</name>
</gene>
<keyword evidence="15 24" id="KW-0472">Membrane</keyword>
<feature type="transmembrane region" description="Helical" evidence="24">
    <location>
        <begin position="107"/>
        <end position="125"/>
    </location>
</feature>
<comment type="similarity">
    <text evidence="5">Belongs to the CDS family.</text>
</comment>
<keyword evidence="17" id="KW-1208">Phospholipid metabolism</keyword>
<dbReference type="PANTHER" id="PTHR46382:SF1">
    <property type="entry name" value="PHOSPHATIDATE CYTIDYLYLTRANSFERASE"/>
    <property type="match status" value="1"/>
</dbReference>
<evidence type="ECO:0000256" key="2">
    <source>
        <dbReference type="ARBA" id="ARBA00004651"/>
    </source>
</evidence>
<evidence type="ECO:0000256" key="23">
    <source>
        <dbReference type="ARBA" id="ARBA00033406"/>
    </source>
</evidence>
<feature type="transmembrane region" description="Helical" evidence="24">
    <location>
        <begin position="131"/>
        <end position="151"/>
    </location>
</feature>
<keyword evidence="8" id="KW-1003">Cell membrane</keyword>
<dbReference type="AlphaFoldDB" id="A0A9X3N6T2"/>
<evidence type="ECO:0000256" key="11">
    <source>
        <dbReference type="ARBA" id="ARBA00022692"/>
    </source>
</evidence>
<evidence type="ECO:0000256" key="8">
    <source>
        <dbReference type="ARBA" id="ARBA00022475"/>
    </source>
</evidence>
<evidence type="ECO:0000256" key="21">
    <source>
        <dbReference type="ARBA" id="ARBA00032396"/>
    </source>
</evidence>
<feature type="transmembrane region" description="Helical" evidence="24">
    <location>
        <begin position="12"/>
        <end position="41"/>
    </location>
</feature>
<comment type="caution">
    <text evidence="25">The sequence shown here is derived from an EMBL/GenBank/DDBJ whole genome shotgun (WGS) entry which is preliminary data.</text>
</comment>
<keyword evidence="9" id="KW-0444">Lipid biosynthesis</keyword>
<dbReference type="GO" id="GO:0016024">
    <property type="term" value="P:CDP-diacylglycerol biosynthetic process"/>
    <property type="evidence" value="ECO:0007669"/>
    <property type="project" value="TreeGrafter"/>
</dbReference>
<comment type="subcellular location">
    <subcellularLocation>
        <location evidence="2">Cell membrane</location>
        <topology evidence="2">Multi-pass membrane protein</topology>
    </subcellularLocation>
</comment>
<feature type="transmembrane region" description="Helical" evidence="24">
    <location>
        <begin position="201"/>
        <end position="220"/>
    </location>
</feature>
<evidence type="ECO:0000256" key="15">
    <source>
        <dbReference type="ARBA" id="ARBA00023136"/>
    </source>
</evidence>
<evidence type="ECO:0000313" key="25">
    <source>
        <dbReference type="EMBL" id="MDA0180773.1"/>
    </source>
</evidence>
<reference evidence="25" key="1">
    <citation type="submission" date="2022-10" db="EMBL/GenBank/DDBJ databases">
        <title>The WGS of Solirubrobacter phytolaccae KCTC 29190.</title>
        <authorList>
            <person name="Jiang Z."/>
        </authorList>
    </citation>
    <scope>NUCLEOTIDE SEQUENCE</scope>
    <source>
        <strain evidence="25">KCTC 29190</strain>
    </source>
</reference>
<dbReference type="EC" id="2.7.7.41" evidence="6"/>
<comment type="pathway">
    <text evidence="3">Phospholipid metabolism; CDP-diacylglycerol biosynthesis; CDP-diacylglycerol from sn-glycerol 3-phosphate: step 3/3.</text>
</comment>
<protein>
    <recommendedName>
        <fullName evidence="7">Phosphatidate cytidylyltransferase</fullName>
        <ecNumber evidence="6">2.7.7.41</ecNumber>
    </recommendedName>
    <alternativeName>
        <fullName evidence="20">CDP-DAG synthase</fullName>
    </alternativeName>
    <alternativeName>
        <fullName evidence="22">CDP-DG synthase</fullName>
    </alternativeName>
    <alternativeName>
        <fullName evidence="18">CDP-diacylglycerol synthase</fullName>
    </alternativeName>
    <alternativeName>
        <fullName evidence="21">CDP-diglyceride pyrophosphorylase</fullName>
    </alternativeName>
    <alternativeName>
        <fullName evidence="23">CDP-diglyceride synthase</fullName>
    </alternativeName>
    <alternativeName>
        <fullName evidence="19">CTP:phosphatidate cytidylyltransferase</fullName>
    </alternativeName>
</protein>
<evidence type="ECO:0000256" key="12">
    <source>
        <dbReference type="ARBA" id="ARBA00022695"/>
    </source>
</evidence>
<feature type="transmembrane region" description="Helical" evidence="24">
    <location>
        <begin position="53"/>
        <end position="71"/>
    </location>
</feature>
<evidence type="ECO:0000256" key="10">
    <source>
        <dbReference type="ARBA" id="ARBA00022679"/>
    </source>
</evidence>
<comment type="catalytic activity">
    <reaction evidence="1">
        <text>a 1,2-diacyl-sn-glycero-3-phosphate + CTP + H(+) = a CDP-1,2-diacyl-sn-glycerol + diphosphate</text>
        <dbReference type="Rhea" id="RHEA:16229"/>
        <dbReference type="ChEBI" id="CHEBI:15378"/>
        <dbReference type="ChEBI" id="CHEBI:33019"/>
        <dbReference type="ChEBI" id="CHEBI:37563"/>
        <dbReference type="ChEBI" id="CHEBI:58332"/>
        <dbReference type="ChEBI" id="CHEBI:58608"/>
        <dbReference type="EC" id="2.7.7.41"/>
    </reaction>
</comment>
<evidence type="ECO:0000256" key="6">
    <source>
        <dbReference type="ARBA" id="ARBA00012487"/>
    </source>
</evidence>
<evidence type="ECO:0000256" key="19">
    <source>
        <dbReference type="ARBA" id="ARBA00031825"/>
    </source>
</evidence>
<evidence type="ECO:0000256" key="17">
    <source>
        <dbReference type="ARBA" id="ARBA00023264"/>
    </source>
</evidence>
<evidence type="ECO:0000256" key="13">
    <source>
        <dbReference type="ARBA" id="ARBA00022989"/>
    </source>
</evidence>
<feature type="transmembrane region" description="Helical" evidence="24">
    <location>
        <begin position="77"/>
        <end position="95"/>
    </location>
</feature>
<evidence type="ECO:0000313" key="26">
    <source>
        <dbReference type="Proteomes" id="UP001147653"/>
    </source>
</evidence>
<keyword evidence="10" id="KW-0808">Transferase</keyword>